<protein>
    <recommendedName>
        <fullName evidence="4">Sulfurtransferase</fullName>
        <ecNumber evidence="4">2.8.1.-</ecNumber>
    </recommendedName>
</protein>
<dbReference type="Gene3D" id="3.30.1420.10">
    <property type="match status" value="1"/>
</dbReference>
<organism evidence="6 7">
    <name type="scientific">Nicoletella semolina</name>
    <dbReference type="NCBI Taxonomy" id="271160"/>
    <lineage>
        <taxon>Bacteria</taxon>
        <taxon>Pseudomonadati</taxon>
        <taxon>Pseudomonadota</taxon>
        <taxon>Gammaproteobacteria</taxon>
        <taxon>Pasteurellales</taxon>
        <taxon>Pasteurellaceae</taxon>
        <taxon>Nicoletella</taxon>
    </lineage>
</organism>
<comment type="function">
    <text evidence="4">Part of a sulfur-relay system.</text>
</comment>
<dbReference type="AlphaFoldDB" id="A0A4R2N5F0"/>
<evidence type="ECO:0000256" key="5">
    <source>
        <dbReference type="PIRSR" id="PIRSR006223-50"/>
    </source>
</evidence>
<feature type="active site" description="Cysteine persulfide intermediate" evidence="5">
    <location>
        <position position="111"/>
    </location>
</feature>
<dbReference type="InterPro" id="IPR025526">
    <property type="entry name" value="DsrC-like_dom_sf"/>
</dbReference>
<name>A0A4R2N5F0_9PAST</name>
<accession>A0A4R2N5F0</accession>
<gene>
    <name evidence="6" type="ORF">EV693_11416</name>
</gene>
<dbReference type="NCBIfam" id="TIGR03342">
    <property type="entry name" value="dsrC_tusE_dsvC"/>
    <property type="match status" value="1"/>
</dbReference>
<dbReference type="Pfam" id="PF04358">
    <property type="entry name" value="DsrC"/>
    <property type="match status" value="1"/>
</dbReference>
<comment type="similarity">
    <text evidence="4">Belongs to the dsrC/tusE family.</text>
</comment>
<keyword evidence="7" id="KW-1185">Reference proteome</keyword>
<reference evidence="6 7" key="1">
    <citation type="submission" date="2019-03" db="EMBL/GenBank/DDBJ databases">
        <title>Genomic Encyclopedia of Type Strains, Phase IV (KMG-IV): sequencing the most valuable type-strain genomes for metagenomic binning, comparative biology and taxonomic classification.</title>
        <authorList>
            <person name="Goeker M."/>
        </authorList>
    </citation>
    <scope>NUCLEOTIDE SEQUENCE [LARGE SCALE GENOMIC DNA]</scope>
    <source>
        <strain evidence="6 7">DSM 16380</strain>
    </source>
</reference>
<keyword evidence="3 4" id="KW-0808">Transferase</keyword>
<dbReference type="GO" id="GO:0005737">
    <property type="term" value="C:cytoplasm"/>
    <property type="evidence" value="ECO:0007669"/>
    <property type="project" value="UniProtKB-SubCell"/>
</dbReference>
<dbReference type="EC" id="2.8.1.-" evidence="4"/>
<evidence type="ECO:0000256" key="3">
    <source>
        <dbReference type="ARBA" id="ARBA00022679"/>
    </source>
</evidence>
<dbReference type="InterPro" id="IPR042072">
    <property type="entry name" value="DsrC-like_C"/>
</dbReference>
<dbReference type="SUPFAM" id="SSF69721">
    <property type="entry name" value="DsrC, the gamma subunit of dissimilatory sulfite reductase"/>
    <property type="match status" value="1"/>
</dbReference>
<dbReference type="InterPro" id="IPR043163">
    <property type="entry name" value="DsrC-like_N"/>
</dbReference>
<dbReference type="GO" id="GO:0002143">
    <property type="term" value="P:tRNA wobble position uridine thiolation"/>
    <property type="evidence" value="ECO:0007669"/>
    <property type="project" value="TreeGrafter"/>
</dbReference>
<dbReference type="RefSeq" id="WP_132501887.1">
    <property type="nucleotide sequence ID" value="NZ_LVXA01000001.1"/>
</dbReference>
<evidence type="ECO:0000256" key="1">
    <source>
        <dbReference type="ARBA" id="ARBA00004496"/>
    </source>
</evidence>
<dbReference type="PIRSF" id="PIRSF006223">
    <property type="entry name" value="DsrC_TusE"/>
    <property type="match status" value="1"/>
</dbReference>
<dbReference type="FunFam" id="1.10.10.370:FF:000001">
    <property type="entry name" value="Sulfurtransferase"/>
    <property type="match status" value="1"/>
</dbReference>
<sequence length="112" mass="13060">MHYFIEFNGQKIETDQFGYLKYLSDWSPELAIKIAHIDNLELTQAHWEIIHFVRAFYQEYNTSPAIRMLVKALAQKFGEEKGNSRYLQRLFPEGPAKQATKISGLPKPIKCL</sequence>
<dbReference type="EMBL" id="SLXJ01000014">
    <property type="protein sequence ID" value="TCP16099.1"/>
    <property type="molecule type" value="Genomic_DNA"/>
</dbReference>
<comment type="caution">
    <text evidence="6">The sequence shown here is derived from an EMBL/GenBank/DDBJ whole genome shotgun (WGS) entry which is preliminary data.</text>
</comment>
<dbReference type="PANTHER" id="PTHR37010:SF1">
    <property type="entry name" value="SULFURTRANSFERASE TUSE"/>
    <property type="match status" value="1"/>
</dbReference>
<dbReference type="OrthoDB" id="9786347at2"/>
<evidence type="ECO:0000256" key="4">
    <source>
        <dbReference type="PIRNR" id="PIRNR006223"/>
    </source>
</evidence>
<dbReference type="Proteomes" id="UP000295537">
    <property type="component" value="Unassembled WGS sequence"/>
</dbReference>
<dbReference type="Gene3D" id="1.10.10.370">
    <property type="entry name" value="DsrC-like protein, C-terminal domain"/>
    <property type="match status" value="1"/>
</dbReference>
<evidence type="ECO:0000313" key="6">
    <source>
        <dbReference type="EMBL" id="TCP16099.1"/>
    </source>
</evidence>
<comment type="subcellular location">
    <subcellularLocation>
        <location evidence="1">Cytoplasm</location>
    </subcellularLocation>
</comment>
<dbReference type="GO" id="GO:0016740">
    <property type="term" value="F:transferase activity"/>
    <property type="evidence" value="ECO:0007669"/>
    <property type="project" value="UniProtKB-KW"/>
</dbReference>
<proteinExistence type="inferred from homology"/>
<evidence type="ECO:0000256" key="2">
    <source>
        <dbReference type="ARBA" id="ARBA00022490"/>
    </source>
</evidence>
<dbReference type="GO" id="GO:0097163">
    <property type="term" value="F:sulfur carrier activity"/>
    <property type="evidence" value="ECO:0007669"/>
    <property type="project" value="TreeGrafter"/>
</dbReference>
<dbReference type="InterPro" id="IPR007453">
    <property type="entry name" value="DsrC/TusE"/>
</dbReference>
<dbReference type="PANTHER" id="PTHR37010">
    <property type="entry name" value="SULFURTRANSFERASE TUSE"/>
    <property type="match status" value="1"/>
</dbReference>
<keyword evidence="2" id="KW-0963">Cytoplasm</keyword>
<evidence type="ECO:0000313" key="7">
    <source>
        <dbReference type="Proteomes" id="UP000295537"/>
    </source>
</evidence>